<feature type="region of interest" description="Disordered" evidence="1">
    <location>
        <begin position="75"/>
        <end position="142"/>
    </location>
</feature>
<name>A0A645EZ17_9ZZZZ</name>
<accession>A0A645EZ17</accession>
<feature type="compositionally biased region" description="Polar residues" evidence="1">
    <location>
        <begin position="81"/>
        <end position="90"/>
    </location>
</feature>
<dbReference type="AlphaFoldDB" id="A0A645EZ17"/>
<sequence length="165" mass="18685">MVVQRRHFKKALAVGGLEIHHLNNDRRRFRNIDQPYGNQHQRHIHCKRQRRHRAAQKQAAGISHKCLCRVAVVDKERRQPPRQSGGNQAQAPKGRDGGPGKKHHHHKGDAGGQPVDSVRQVHGIDAANDDKRRKGQIHHPVQLQRYVRKGDIKAVAQKALVAHDA</sequence>
<dbReference type="EMBL" id="VSSQ01053266">
    <property type="protein sequence ID" value="MPN07308.1"/>
    <property type="molecule type" value="Genomic_DNA"/>
</dbReference>
<protein>
    <submittedName>
        <fullName evidence="2">Uncharacterized protein</fullName>
    </submittedName>
</protein>
<evidence type="ECO:0000313" key="2">
    <source>
        <dbReference type="EMBL" id="MPN07308.1"/>
    </source>
</evidence>
<feature type="region of interest" description="Disordered" evidence="1">
    <location>
        <begin position="38"/>
        <end position="61"/>
    </location>
</feature>
<proteinExistence type="predicted"/>
<evidence type="ECO:0000256" key="1">
    <source>
        <dbReference type="SAM" id="MobiDB-lite"/>
    </source>
</evidence>
<reference evidence="2" key="1">
    <citation type="submission" date="2019-08" db="EMBL/GenBank/DDBJ databases">
        <authorList>
            <person name="Kucharzyk K."/>
            <person name="Murdoch R.W."/>
            <person name="Higgins S."/>
            <person name="Loffler F."/>
        </authorList>
    </citation>
    <scope>NUCLEOTIDE SEQUENCE</scope>
</reference>
<organism evidence="2">
    <name type="scientific">bioreactor metagenome</name>
    <dbReference type="NCBI Taxonomy" id="1076179"/>
    <lineage>
        <taxon>unclassified sequences</taxon>
        <taxon>metagenomes</taxon>
        <taxon>ecological metagenomes</taxon>
    </lineage>
</organism>
<feature type="compositionally biased region" description="Basic residues" evidence="1">
    <location>
        <begin position="40"/>
        <end position="55"/>
    </location>
</feature>
<comment type="caution">
    <text evidence="2">The sequence shown here is derived from an EMBL/GenBank/DDBJ whole genome shotgun (WGS) entry which is preliminary data.</text>
</comment>
<gene>
    <name evidence="2" type="ORF">SDC9_154574</name>
</gene>